<keyword evidence="1" id="KW-0413">Isomerase</keyword>
<dbReference type="Gene3D" id="2.60.120.10">
    <property type="entry name" value="Jelly Rolls"/>
    <property type="match status" value="1"/>
</dbReference>
<dbReference type="Pfam" id="PF04962">
    <property type="entry name" value="KduI"/>
    <property type="match status" value="1"/>
</dbReference>
<reference evidence="2 3" key="1">
    <citation type="submission" date="2017-03" db="EMBL/GenBank/DDBJ databases">
        <authorList>
            <person name="Afonso C.L."/>
            <person name="Miller P.J."/>
            <person name="Scott M.A."/>
            <person name="Spackman E."/>
            <person name="Goraichik I."/>
            <person name="Dimitrov K.M."/>
            <person name="Suarez D.L."/>
            <person name="Swayne D.E."/>
        </authorList>
    </citation>
    <scope>NUCLEOTIDE SEQUENCE [LARGE SCALE GENOMIC DNA]</scope>
    <source>
        <strain evidence="2 3">CECT 7023</strain>
    </source>
</reference>
<dbReference type="InterPro" id="IPR011051">
    <property type="entry name" value="RmlC_Cupin_sf"/>
</dbReference>
<dbReference type="Proteomes" id="UP000193900">
    <property type="component" value="Unassembled WGS sequence"/>
</dbReference>
<evidence type="ECO:0000256" key="1">
    <source>
        <dbReference type="ARBA" id="ARBA00023235"/>
    </source>
</evidence>
<name>A0A1Y5TVZ4_9RHOB</name>
<protein>
    <submittedName>
        <fullName evidence="2">KduI/IolB family protein</fullName>
    </submittedName>
</protein>
<proteinExistence type="predicted"/>
<dbReference type="InterPro" id="IPR014710">
    <property type="entry name" value="RmlC-like_jellyroll"/>
</dbReference>
<evidence type="ECO:0000313" key="3">
    <source>
        <dbReference type="Proteomes" id="UP000193900"/>
    </source>
</evidence>
<dbReference type="EMBL" id="FWFZ01000030">
    <property type="protein sequence ID" value="SLN74352.1"/>
    <property type="molecule type" value="Genomic_DNA"/>
</dbReference>
<dbReference type="SUPFAM" id="SSF51182">
    <property type="entry name" value="RmlC-like cupins"/>
    <property type="match status" value="1"/>
</dbReference>
<dbReference type="GO" id="GO:0016861">
    <property type="term" value="F:intramolecular oxidoreductase activity, interconverting aldoses and ketoses"/>
    <property type="evidence" value="ECO:0007669"/>
    <property type="project" value="InterPro"/>
</dbReference>
<organism evidence="2 3">
    <name type="scientific">Roseisalinus antarcticus</name>
    <dbReference type="NCBI Taxonomy" id="254357"/>
    <lineage>
        <taxon>Bacteria</taxon>
        <taxon>Pseudomonadati</taxon>
        <taxon>Pseudomonadota</taxon>
        <taxon>Alphaproteobacteria</taxon>
        <taxon>Rhodobacterales</taxon>
        <taxon>Roseobacteraceae</taxon>
        <taxon>Roseisalinus</taxon>
    </lineage>
</organism>
<keyword evidence="3" id="KW-1185">Reference proteome</keyword>
<accession>A0A1Y5TVZ4</accession>
<dbReference type="AlphaFoldDB" id="A0A1Y5TVZ4"/>
<gene>
    <name evidence="2" type="ORF">ROA7023_03792</name>
</gene>
<evidence type="ECO:0000313" key="2">
    <source>
        <dbReference type="EMBL" id="SLN74352.1"/>
    </source>
</evidence>
<sequence length="224" mass="22892">MRSRVIRPDESNLIDLPGVGPCPRPVDIDQSVTGMSRLKSLRAYRFAPETTIAGESEVDEVLIVVLEGRISMEVSGASSLSAEFGPGQILYMPPDHAYRLTPLARCIVAYGRAEASSSRDARAITGTAAAGEVLHLRRLSLRAGEAVTLDAEALALVASGTAEALVASGAAEALAASGTAEALVASGAAEAEDAPMGPLSVLAVDAGSGTIQGTGTAEVWVYSA</sequence>
<dbReference type="InterPro" id="IPR021120">
    <property type="entry name" value="KduI/IolB_isomerase"/>
</dbReference>